<keyword evidence="2" id="KW-1185">Reference proteome</keyword>
<dbReference type="Gene3D" id="3.40.50.300">
    <property type="entry name" value="P-loop containing nucleotide triphosphate hydrolases"/>
    <property type="match status" value="2"/>
</dbReference>
<dbReference type="Proteomes" id="UP000198802">
    <property type="component" value="Unassembled WGS sequence"/>
</dbReference>
<accession>A0A0S4R063</accession>
<evidence type="ECO:0000313" key="2">
    <source>
        <dbReference type="Proteomes" id="UP000198802"/>
    </source>
</evidence>
<proteinExistence type="predicted"/>
<dbReference type="SUPFAM" id="SSF52540">
    <property type="entry name" value="P-loop containing nucleoside triphosphate hydrolases"/>
    <property type="match status" value="1"/>
</dbReference>
<name>A0A0S4R063_9ACTN</name>
<organism evidence="1 2">
    <name type="scientific">Parafrankia irregularis</name>
    <dbReference type="NCBI Taxonomy" id="795642"/>
    <lineage>
        <taxon>Bacteria</taxon>
        <taxon>Bacillati</taxon>
        <taxon>Actinomycetota</taxon>
        <taxon>Actinomycetes</taxon>
        <taxon>Frankiales</taxon>
        <taxon>Frankiaceae</taxon>
        <taxon>Parafrankia</taxon>
    </lineage>
</organism>
<protein>
    <submittedName>
        <fullName evidence="1">AAA-like domain-containing protein</fullName>
    </submittedName>
</protein>
<sequence length="429" mass="45691">MWRGSTASVQGLYPLLTRAGVPPVGAYIGYDVITGAAFACHPVEWLRRGLVRNPNMLVSGSPGAGKSATLKALALRLSQFGVSTLVLGDLKGEYGALVQAVGGTVSELGPGLPGRLNPLDAGPLGARLPADPILLTERLAEIGRRRLRLLVTLVGARTPVGPEDETVLAEALRITTGEQLAYTTLADPTIPDVHRVLLDAPDSLVAAVRCTSRVEFVSLFRRVTDALGSMVRNLAGIFDAPTTVQLDFDGPMQSVDISRLSQRGEDAVVVGLTCLSSWGQAAIDEPGRLRMVIRDEVWRQLRAGVDFVRKIDSDLRLSRAEGTIQVLATHRLADFEAVGAAGSEAVAIARELVSSCDVRILLAQDTRPLADLADTVGLTDAERLLVASWGGGDRGRALWKIAGLGGYPVQLVLTDTEARLYHTDERMAA</sequence>
<evidence type="ECO:0000313" key="1">
    <source>
        <dbReference type="EMBL" id="CUU60766.1"/>
    </source>
</evidence>
<dbReference type="EMBL" id="FAOZ01000047">
    <property type="protein sequence ID" value="CUU60766.1"/>
    <property type="molecule type" value="Genomic_DNA"/>
</dbReference>
<reference evidence="2" key="1">
    <citation type="submission" date="2015-11" db="EMBL/GenBank/DDBJ databases">
        <authorList>
            <person name="Varghese N."/>
        </authorList>
    </citation>
    <scope>NUCLEOTIDE SEQUENCE [LARGE SCALE GENOMIC DNA]</scope>
    <source>
        <strain evidence="2">DSM 45899</strain>
    </source>
</reference>
<dbReference type="AlphaFoldDB" id="A0A0S4R063"/>
<dbReference type="InterPro" id="IPR027417">
    <property type="entry name" value="P-loop_NTPase"/>
</dbReference>
<gene>
    <name evidence="1" type="ORF">Ga0074812_14712</name>
</gene>